<dbReference type="Proteomes" id="UP001157911">
    <property type="component" value="Unassembled WGS sequence"/>
</dbReference>
<dbReference type="RefSeq" id="WP_283399987.1">
    <property type="nucleotide sequence ID" value="NZ_FXUB01000001.1"/>
</dbReference>
<name>A0ABY1NEQ1_9BACT</name>
<keyword evidence="2" id="KW-1185">Reference proteome</keyword>
<comment type="caution">
    <text evidence="1">The sequence shown here is derived from an EMBL/GenBank/DDBJ whole genome shotgun (WGS) entry which is preliminary data.</text>
</comment>
<evidence type="ECO:0000313" key="1">
    <source>
        <dbReference type="EMBL" id="SMP07414.1"/>
    </source>
</evidence>
<dbReference type="Pfam" id="PF07277">
    <property type="entry name" value="SapC"/>
    <property type="match status" value="1"/>
</dbReference>
<dbReference type="InterPro" id="IPR010836">
    <property type="entry name" value="SapC"/>
</dbReference>
<protein>
    <submittedName>
        <fullName evidence="1">SapC protein</fullName>
    </submittedName>
</protein>
<accession>A0ABY1NEQ1</accession>
<dbReference type="EMBL" id="FXUB01000001">
    <property type="protein sequence ID" value="SMP07414.1"/>
    <property type="molecule type" value="Genomic_DNA"/>
</dbReference>
<gene>
    <name evidence="1" type="ORF">SAMN06265339_0482</name>
</gene>
<sequence length="231" mass="26665">MLYKDVEVLNSKKHKGFKLKEVKSFEEFKPLNSCVALVSEFREACKFYPIVFMNTPEGFMPVFLLGVERNVFIDENGRWTKDYYIPAFVRRFPFILVEDKNSGNGGERKLFVGVDRRFLVKDGEGKELFNEEGKETEFLKSAARFLSAYDKDYQLTVEFASELQRLNLLQGMEATVKKGNDKTVVIKNLFVVDEVRLSKLNKEQVFDLFKKGFMGAVYAHLISLANFSKLA</sequence>
<proteinExistence type="predicted"/>
<evidence type="ECO:0000313" key="2">
    <source>
        <dbReference type="Proteomes" id="UP001157911"/>
    </source>
</evidence>
<reference evidence="1 2" key="1">
    <citation type="submission" date="2017-05" db="EMBL/GenBank/DDBJ databases">
        <authorList>
            <person name="Varghese N."/>
            <person name="Submissions S."/>
        </authorList>
    </citation>
    <scope>NUCLEOTIDE SEQUENCE [LARGE SCALE GENOMIC DNA]</scope>
    <source>
        <strain evidence="1 2">DSM 15522</strain>
    </source>
</reference>
<organism evidence="1 2">
    <name type="scientific">Desulfurobacterium pacificum</name>
    <dbReference type="NCBI Taxonomy" id="240166"/>
    <lineage>
        <taxon>Bacteria</taxon>
        <taxon>Pseudomonadati</taxon>
        <taxon>Aquificota</taxon>
        <taxon>Aquificia</taxon>
        <taxon>Desulfurobacteriales</taxon>
        <taxon>Desulfurobacteriaceae</taxon>
        <taxon>Desulfurobacterium</taxon>
    </lineage>
</organism>